<reference evidence="2 3" key="1">
    <citation type="submission" date="2016-11" db="EMBL/GenBank/DDBJ databases">
        <authorList>
            <person name="Jaros S."/>
            <person name="Januszkiewicz K."/>
            <person name="Wedrychowicz H."/>
        </authorList>
    </citation>
    <scope>NUCLEOTIDE SEQUENCE [LARGE SCALE GENOMIC DNA]</scope>
    <source>
        <strain evidence="2 3">CGMCC 4.5723</strain>
    </source>
</reference>
<organism evidence="2 3">
    <name type="scientific">Nocardiopsis flavescens</name>
    <dbReference type="NCBI Taxonomy" id="758803"/>
    <lineage>
        <taxon>Bacteria</taxon>
        <taxon>Bacillati</taxon>
        <taxon>Actinomycetota</taxon>
        <taxon>Actinomycetes</taxon>
        <taxon>Streptosporangiales</taxon>
        <taxon>Nocardiopsidaceae</taxon>
        <taxon>Nocardiopsis</taxon>
    </lineage>
</organism>
<name>A0A1M6W9S9_9ACTN</name>
<feature type="transmembrane region" description="Helical" evidence="1">
    <location>
        <begin position="24"/>
        <end position="41"/>
    </location>
</feature>
<keyword evidence="1" id="KW-0472">Membrane</keyword>
<dbReference type="AlphaFoldDB" id="A0A1M6W9S9"/>
<feature type="transmembrane region" description="Helical" evidence="1">
    <location>
        <begin position="86"/>
        <end position="106"/>
    </location>
</feature>
<proteinExistence type="predicted"/>
<feature type="transmembrane region" description="Helical" evidence="1">
    <location>
        <begin position="227"/>
        <end position="253"/>
    </location>
</feature>
<feature type="transmembrane region" description="Helical" evidence="1">
    <location>
        <begin position="61"/>
        <end position="79"/>
    </location>
</feature>
<keyword evidence="1" id="KW-0812">Transmembrane</keyword>
<accession>A0A1M6W9S9</accession>
<keyword evidence="1" id="KW-1133">Transmembrane helix</keyword>
<dbReference type="STRING" id="758803.SAMN05421803_14121"/>
<dbReference type="Proteomes" id="UP000184452">
    <property type="component" value="Unassembled WGS sequence"/>
</dbReference>
<evidence type="ECO:0000313" key="3">
    <source>
        <dbReference type="Proteomes" id="UP000184452"/>
    </source>
</evidence>
<sequence length="323" mass="33548">MNPPGTTARTAITVRALVGLHRPLVLTALLCAAALLVTVPGVFLDGRTVGGDPAWLKPTKFALSIAVYNVTLAWLLSLLTKWRRTGWWLGTVVAAMVTGELVAITLQAVRGTSSHFNNSTAFDGAVYSLMAVMIATVWVATLAIGAILLTQRLGDRSVDAAVRAAVAIALAGMAVAFLMTSPTAEQMVTLGGGGSSDVIGAHTVGMADGGPGLPLVGWSTVAGDLRVAHFVGLHGLQVIILFAFLLTSLAGRYPRLADDAVRTRLVLVASGSYTGWLALLTWQALRGQSVVAPDALTLGAAAAVAAGTAAGVWWALRRRREHV</sequence>
<feature type="transmembrane region" description="Helical" evidence="1">
    <location>
        <begin position="265"/>
        <end position="285"/>
    </location>
</feature>
<protein>
    <submittedName>
        <fullName evidence="2">Uncharacterized protein</fullName>
    </submittedName>
</protein>
<feature type="transmembrane region" description="Helical" evidence="1">
    <location>
        <begin position="161"/>
        <end position="180"/>
    </location>
</feature>
<feature type="transmembrane region" description="Helical" evidence="1">
    <location>
        <begin position="126"/>
        <end position="149"/>
    </location>
</feature>
<feature type="transmembrane region" description="Helical" evidence="1">
    <location>
        <begin position="297"/>
        <end position="316"/>
    </location>
</feature>
<evidence type="ECO:0000313" key="2">
    <source>
        <dbReference type="EMBL" id="SHK90276.1"/>
    </source>
</evidence>
<dbReference type="EMBL" id="FQZK01000041">
    <property type="protein sequence ID" value="SHK90276.1"/>
    <property type="molecule type" value="Genomic_DNA"/>
</dbReference>
<dbReference type="RefSeq" id="WP_073384305.1">
    <property type="nucleotide sequence ID" value="NZ_FQZK01000041.1"/>
</dbReference>
<keyword evidence="3" id="KW-1185">Reference proteome</keyword>
<gene>
    <name evidence="2" type="ORF">SAMN05421803_14121</name>
</gene>
<evidence type="ECO:0000256" key="1">
    <source>
        <dbReference type="SAM" id="Phobius"/>
    </source>
</evidence>